<feature type="region of interest" description="Disordered" evidence="1">
    <location>
        <begin position="410"/>
        <end position="430"/>
    </location>
</feature>
<feature type="region of interest" description="Disordered" evidence="1">
    <location>
        <begin position="332"/>
        <end position="373"/>
    </location>
</feature>
<dbReference type="InParanoid" id="A0A6L2PNR0"/>
<dbReference type="OrthoDB" id="10543585at2759"/>
<dbReference type="Proteomes" id="UP000502823">
    <property type="component" value="Unassembled WGS sequence"/>
</dbReference>
<organism evidence="2 3">
    <name type="scientific">Coptotermes formosanus</name>
    <name type="common">Formosan subterranean termite</name>
    <dbReference type="NCBI Taxonomy" id="36987"/>
    <lineage>
        <taxon>Eukaryota</taxon>
        <taxon>Metazoa</taxon>
        <taxon>Ecdysozoa</taxon>
        <taxon>Arthropoda</taxon>
        <taxon>Hexapoda</taxon>
        <taxon>Insecta</taxon>
        <taxon>Pterygota</taxon>
        <taxon>Neoptera</taxon>
        <taxon>Polyneoptera</taxon>
        <taxon>Dictyoptera</taxon>
        <taxon>Blattodea</taxon>
        <taxon>Blattoidea</taxon>
        <taxon>Termitoidae</taxon>
        <taxon>Rhinotermitidae</taxon>
        <taxon>Coptotermes</taxon>
    </lineage>
</organism>
<evidence type="ECO:0000256" key="1">
    <source>
        <dbReference type="SAM" id="MobiDB-lite"/>
    </source>
</evidence>
<proteinExistence type="predicted"/>
<reference evidence="3" key="1">
    <citation type="submission" date="2020-01" db="EMBL/GenBank/DDBJ databases">
        <title>Draft genome sequence of the Termite Coptotermes fromosanus.</title>
        <authorList>
            <person name="Itakura S."/>
            <person name="Yosikawa Y."/>
            <person name="Umezawa K."/>
        </authorList>
    </citation>
    <scope>NUCLEOTIDE SEQUENCE [LARGE SCALE GENOMIC DNA]</scope>
</reference>
<feature type="non-terminal residue" evidence="2">
    <location>
        <position position="1"/>
    </location>
</feature>
<feature type="compositionally biased region" description="Polar residues" evidence="1">
    <location>
        <begin position="411"/>
        <end position="429"/>
    </location>
</feature>
<sequence length="513" mass="56871">LLHALKKLDDRVVPSFIWQIPSHPSEPGSENSGCDSDSSATYCSALENGMCDDSSGHQKACDEQNRMQAIQRTTLVMETDTDKMNGDPIISVEMKKNDCLVRVDDDKNSFPNSPIIQDLSADWSHLINSVIVDDDINNALLTVADTVNNDYISVDTNTDAVTSVNLTTEDMVSFCNVHIPPGKVHSHSTAFEADSVAMSIDMFADLSFDTEHKDCNSQNSSNTYEQDAFINESIQPTTDYEIVGIVESHFQALNNVSTNSPCESSPDKIETEMVLKNIIKDKNTKRKTLCNKPDERNVKLQVLCSAAVQREGQNSHSNTNEFRSSEGILAKEIDSDSTKGQGTFPKGGKSKSGHQKKIIKRGRCQSKQMSSEENIHRVRKEMLKGKVDFSNEIVEAKTYQKCVNAGPPITRTKTGSLPSGSTPVTQSKTAPRRPYVLNVKHRIRDRMSEIQQEVRAWLRGWGPPLNKARAHELKAEVQGILKNIASSSESSDCGSLKVSLTHRCMTDYQAKRN</sequence>
<protein>
    <submittedName>
        <fullName evidence="2">Uncharacterized protein</fullName>
    </submittedName>
</protein>
<name>A0A6L2PNR0_COPFO</name>
<keyword evidence="3" id="KW-1185">Reference proteome</keyword>
<evidence type="ECO:0000313" key="2">
    <source>
        <dbReference type="EMBL" id="GFG34249.1"/>
    </source>
</evidence>
<dbReference type="AlphaFoldDB" id="A0A6L2PNR0"/>
<feature type="compositionally biased region" description="Basic residues" evidence="1">
    <location>
        <begin position="348"/>
        <end position="364"/>
    </location>
</feature>
<gene>
    <name evidence="2" type="ORF">Cfor_10692</name>
</gene>
<accession>A0A6L2PNR0</accession>
<evidence type="ECO:0000313" key="3">
    <source>
        <dbReference type="Proteomes" id="UP000502823"/>
    </source>
</evidence>
<comment type="caution">
    <text evidence="2">The sequence shown here is derived from an EMBL/GenBank/DDBJ whole genome shotgun (WGS) entry which is preliminary data.</text>
</comment>
<dbReference type="EMBL" id="BLKM01000470">
    <property type="protein sequence ID" value="GFG34249.1"/>
    <property type="molecule type" value="Genomic_DNA"/>
</dbReference>